<dbReference type="Pfam" id="PF14799">
    <property type="entry name" value="FAM195"/>
    <property type="match status" value="1"/>
</dbReference>
<evidence type="ECO:0000256" key="1">
    <source>
        <dbReference type="ARBA" id="ARBA00004123"/>
    </source>
</evidence>
<accession>A0A0B8RRQ8</accession>
<dbReference type="GO" id="GO:0010494">
    <property type="term" value="C:cytoplasmic stress granule"/>
    <property type="evidence" value="ECO:0007669"/>
    <property type="project" value="UniProtKB-SubCell"/>
</dbReference>
<protein>
    <submittedName>
        <fullName evidence="7">Protein FAM195A</fullName>
    </submittedName>
</protein>
<name>A0A0B8RRQ8_9SAUR</name>
<proteinExistence type="inferred from homology"/>
<evidence type="ECO:0000256" key="6">
    <source>
        <dbReference type="SAM" id="MobiDB-lite"/>
    </source>
</evidence>
<dbReference type="AlphaFoldDB" id="A0A0B8RRQ8"/>
<evidence type="ECO:0000256" key="2">
    <source>
        <dbReference type="ARBA" id="ARBA00004210"/>
    </source>
</evidence>
<feature type="compositionally biased region" description="Polar residues" evidence="6">
    <location>
        <begin position="11"/>
        <end position="24"/>
    </location>
</feature>
<feature type="region of interest" description="Disordered" evidence="6">
    <location>
        <begin position="1"/>
        <end position="61"/>
    </location>
</feature>
<keyword evidence="5" id="KW-0539">Nucleus</keyword>
<feature type="compositionally biased region" description="Basic residues" evidence="6">
    <location>
        <begin position="33"/>
        <end position="46"/>
    </location>
</feature>
<evidence type="ECO:0000256" key="4">
    <source>
        <dbReference type="ARBA" id="ARBA00022490"/>
    </source>
</evidence>
<comment type="similarity">
    <text evidence="3">Belongs to the MCRIP family.</text>
</comment>
<comment type="subcellular location">
    <subcellularLocation>
        <location evidence="2">Cytoplasm</location>
        <location evidence="2">Stress granule</location>
    </subcellularLocation>
    <subcellularLocation>
        <location evidence="1">Nucleus</location>
    </subcellularLocation>
</comment>
<evidence type="ECO:0000256" key="3">
    <source>
        <dbReference type="ARBA" id="ARBA00010821"/>
    </source>
</evidence>
<reference evidence="7" key="1">
    <citation type="journal article" date="2014" name="BMC Genomics">
        <title>RNA-seq and high-definition mass spectrometry reveal the complex and divergent venoms of two rear-fanged colubrid snakes.</title>
        <authorList>
            <person name="McGivern J.J."/>
            <person name="Wray K.P."/>
            <person name="Margres M.J."/>
            <person name="Couch M.E."/>
            <person name="Mackessy S.P."/>
            <person name="Rokyta D.R."/>
        </authorList>
    </citation>
    <scope>NUCLEOTIDE SEQUENCE</scope>
    <source>
        <tissue evidence="7">Venom gland</tissue>
    </source>
</reference>
<dbReference type="GO" id="GO:0005634">
    <property type="term" value="C:nucleus"/>
    <property type="evidence" value="ECO:0007669"/>
    <property type="project" value="UniProtKB-SubCell"/>
</dbReference>
<dbReference type="EMBL" id="GBSH01001050">
    <property type="protein sequence ID" value="JAG67975.1"/>
    <property type="molecule type" value="Transcribed_RNA"/>
</dbReference>
<dbReference type="InterPro" id="IPR029428">
    <property type="entry name" value="MCRIP"/>
</dbReference>
<feature type="region of interest" description="Disordered" evidence="6">
    <location>
        <begin position="113"/>
        <end position="139"/>
    </location>
</feature>
<evidence type="ECO:0000256" key="5">
    <source>
        <dbReference type="ARBA" id="ARBA00023242"/>
    </source>
</evidence>
<organism evidence="7">
    <name type="scientific">Philothamnus irregularis</name>
    <name type="common">brown tree snake</name>
    <dbReference type="NCBI Taxonomy" id="1899461"/>
    <lineage>
        <taxon>Eukaryota</taxon>
        <taxon>Metazoa</taxon>
        <taxon>Chordata</taxon>
        <taxon>Craniata</taxon>
        <taxon>Vertebrata</taxon>
        <taxon>Euteleostomi</taxon>
        <taxon>Lepidosauria</taxon>
        <taxon>Squamata</taxon>
        <taxon>Bifurcata</taxon>
        <taxon>Unidentata</taxon>
        <taxon>Episquamata</taxon>
        <taxon>Toxicofera</taxon>
        <taxon>Serpentes</taxon>
        <taxon>Colubroidea</taxon>
        <taxon>Colubridae</taxon>
        <taxon>Colubrinae</taxon>
        <taxon>Philothamnus</taxon>
    </lineage>
</organism>
<keyword evidence="4" id="KW-0963">Cytoplasm</keyword>
<evidence type="ECO:0000313" key="7">
    <source>
        <dbReference type="EMBL" id="JAG67975.1"/>
    </source>
</evidence>
<sequence length="163" mass="18601">MYTITKGPSKLATQRRTGPTQQVESKLADLKCRRPQPHQQHHHHHQPQPQQPPAAELSSWPLASPLPKLVFNRVNGKRPPLMISPPTTTEENYTIAHEENVQFVYEAWQQVEEQLHSQEQGDGGSGPIQYTEKTPSPELKDFVPIDLEDWWAQQFLAEIKNGS</sequence>